<feature type="domain" description="Carrier" evidence="3">
    <location>
        <begin position="498"/>
        <end position="575"/>
    </location>
</feature>
<dbReference type="InterPro" id="IPR036736">
    <property type="entry name" value="ACP-like_sf"/>
</dbReference>
<comment type="caution">
    <text evidence="4">The sequence shown here is derived from an EMBL/GenBank/DDBJ whole genome shotgun (WGS) entry which is preliminary data.</text>
</comment>
<dbReference type="Gene3D" id="3.40.50.1820">
    <property type="entry name" value="alpha/beta hydrolase"/>
    <property type="match status" value="1"/>
</dbReference>
<evidence type="ECO:0000313" key="4">
    <source>
        <dbReference type="EMBL" id="NGO74451.1"/>
    </source>
</evidence>
<dbReference type="SMART" id="SM00923">
    <property type="entry name" value="MbtH"/>
    <property type="match status" value="1"/>
</dbReference>
<protein>
    <submittedName>
        <fullName evidence="4">AMP-binding protein</fullName>
    </submittedName>
</protein>
<dbReference type="Gene3D" id="3.30.559.30">
    <property type="entry name" value="Nonribosomal peptide synthetase, condensation domain"/>
    <property type="match status" value="1"/>
</dbReference>
<dbReference type="Proteomes" id="UP000481109">
    <property type="component" value="Unassembled WGS sequence"/>
</dbReference>
<dbReference type="EMBL" id="JAAKZW010000003">
    <property type="protein sequence ID" value="NGO74451.1"/>
    <property type="molecule type" value="Genomic_DNA"/>
</dbReference>
<dbReference type="GO" id="GO:0043041">
    <property type="term" value="P:amino acid activation for nonribosomal peptide biosynthetic process"/>
    <property type="evidence" value="ECO:0007669"/>
    <property type="project" value="TreeGrafter"/>
</dbReference>
<dbReference type="Pfam" id="PF00550">
    <property type="entry name" value="PP-binding"/>
    <property type="match status" value="1"/>
</dbReference>
<dbReference type="Gene3D" id="3.40.50.150">
    <property type="entry name" value="Vaccinia Virus protein VP39"/>
    <property type="match status" value="1"/>
</dbReference>
<evidence type="ECO:0000256" key="1">
    <source>
        <dbReference type="ARBA" id="ARBA00001957"/>
    </source>
</evidence>
<evidence type="ECO:0000313" key="5">
    <source>
        <dbReference type="Proteomes" id="UP000481109"/>
    </source>
</evidence>
<name>A0A6G4XCS7_9ACTN</name>
<sequence length="1354" mass="140037">MSVLSVCDLVEQHIRTRPDAPRLRSAADRVALHLRTRGVRDGDRVATTLTTGTDAVVALLAVLRAGAALVTLDPSAPAARRRLIVRDSLARVVLTRGEGEGDYRGLDALVVDLDGIEASAAEAPATKAADFTARPGGPAQAAAYIWYPAAGTAQGIAVSHRELLATAGSPNPLGTQDPWGADLDTTLRPWRRVLEIGVGAPGRFGALGGLPECEEYWATDPCARTLATLAARAQCGPALSRRTQLRCQELEDVMGLPTDHFDAIVLGTAVHRCASPAAVRGLVEHVLPLLAPGGALFLGDVNTRFLGDVNTGRDDLPTDGEPALHPDVFASLADELPAVRAVDLRIPRTIHPDERTRHSYDIVLHTAEPVADLATAPVLRWGTDVWSPAGATALLEAARPATLRLAAVPDSRAPHGRLAPDPEELCAAGELLGYLALPTWSGQGRGLLDIVYVDPDQIPAGPLTGVYAAPATSAGDPADRNTEDASTDEEAAAADRTEPGSPIQEIMRDLFAEVLRLPRSQVHAGSDFFALGGDASDADLLLSRVRATMGTDPGVRALYEASTPAEFAAVLGDGPATACGPVRAGTESTVLPLRLLGPLDRRALDRALTDLGRRHEALRSSRIGTAGTRLRAFADDDHLLELTLPADSVDLWSHLPLAAELARAYEARATGAAPDHSPTGLDCAPRALNGDTAPTSLPGCAPREPRPYDPCAHASYDQVQIDLDEQLHTRLVAFAAAHGATVFTVAHAALVTLLSSLGAGGGRVTVAAQVPARHSHALRGAVGFYGRTLALSADTTGDPAFGELLRRVHSADLAAFGSPTGELAEPGGVALAVLQEVRGEPWQFGAAGLTVQPERPRLPVADADLVLTLTERQTAEGGCAGIVLGAAYREGLIDQEAAELAEQFAAVLAAVLDSPELPLSLLGPQPPSADACAPWAGERSALPVDRTDDVLALFRTQVARAPLAPALPGVTYSELDARADLLARALIGHSAGPGTSVLTALSSPVAFAVAALAVLKTGAALLPVDPSTALTSDVCPAVLLLDETADLVLGPVPGAARLVQGEAGPASAPWPVTDADRVRPLAEGAPVLLAPTADGTVLVGAAAIGAAALAPPGDAAWLVQGYPDADTALGLLGALVCGARVHVPDGALTKAVPQEVLGWLQQMKARTVLGGADETLCALLALARGEDIELAVSGGWAEGRLVVEQSGDSPVRPAPGYRVYLLDGELRQVAPGEEGALYIAGAGVAQGYAGAPAATGERFLPDPFAPDGAPARMWRTGCAGRLDAGGALRVLDRGAGDDPFDDTLATFVVLADPQGHHALWPATLAAPAGWHRTHAESSYETCLDHITARLGGLL</sequence>
<proteinExistence type="predicted"/>
<dbReference type="InterPro" id="IPR001242">
    <property type="entry name" value="Condensation_dom"/>
</dbReference>
<dbReference type="Gene3D" id="3.90.820.10">
    <property type="entry name" value="Structural Genomics, Unknown Function 30-nov-00 1gh9 Mol_id"/>
    <property type="match status" value="1"/>
</dbReference>
<dbReference type="Pfam" id="PF03621">
    <property type="entry name" value="MbtH"/>
    <property type="match status" value="1"/>
</dbReference>
<dbReference type="Pfam" id="PF00501">
    <property type="entry name" value="AMP-binding"/>
    <property type="match status" value="2"/>
</dbReference>
<dbReference type="InterPro" id="IPR009081">
    <property type="entry name" value="PP-bd_ACP"/>
</dbReference>
<dbReference type="InterPro" id="IPR005153">
    <property type="entry name" value="MbtH-like_dom"/>
</dbReference>
<dbReference type="CDD" id="cd02440">
    <property type="entry name" value="AdoMet_MTases"/>
    <property type="match status" value="1"/>
</dbReference>
<dbReference type="Gene3D" id="3.30.559.10">
    <property type="entry name" value="Chloramphenicol acetyltransferase-like domain"/>
    <property type="match status" value="1"/>
</dbReference>
<dbReference type="Gene3D" id="3.40.50.12780">
    <property type="entry name" value="N-terminal domain of ligase-like"/>
    <property type="match status" value="3"/>
</dbReference>
<dbReference type="InterPro" id="IPR029058">
    <property type="entry name" value="AB_hydrolase_fold"/>
</dbReference>
<dbReference type="InterPro" id="IPR023213">
    <property type="entry name" value="CAT-like_dom_sf"/>
</dbReference>
<dbReference type="GO" id="GO:0008610">
    <property type="term" value="P:lipid biosynthetic process"/>
    <property type="evidence" value="ECO:0007669"/>
    <property type="project" value="UniProtKB-ARBA"/>
</dbReference>
<dbReference type="Pfam" id="PF00668">
    <property type="entry name" value="Condensation"/>
    <property type="match status" value="1"/>
</dbReference>
<keyword evidence="5" id="KW-1185">Reference proteome</keyword>
<dbReference type="InterPro" id="IPR029063">
    <property type="entry name" value="SAM-dependent_MTases_sf"/>
</dbReference>
<organism evidence="4 5">
    <name type="scientific">Streptomyces mesophilus</name>
    <dbReference type="NCBI Taxonomy" id="1775132"/>
    <lineage>
        <taxon>Bacteria</taxon>
        <taxon>Bacillati</taxon>
        <taxon>Actinomycetota</taxon>
        <taxon>Actinomycetes</taxon>
        <taxon>Kitasatosporales</taxon>
        <taxon>Streptomycetaceae</taxon>
        <taxon>Streptomyces</taxon>
    </lineage>
</organism>
<evidence type="ECO:0000259" key="3">
    <source>
        <dbReference type="PROSITE" id="PS50075"/>
    </source>
</evidence>
<dbReference type="SUPFAM" id="SSF47336">
    <property type="entry name" value="ACP-like"/>
    <property type="match status" value="1"/>
</dbReference>
<dbReference type="PANTHER" id="PTHR45527:SF15">
    <property type="entry name" value="NONRIBOSOMAL PEPTIDE SYNTHETASE EASA-RELATED"/>
    <property type="match status" value="1"/>
</dbReference>
<evidence type="ECO:0000256" key="2">
    <source>
        <dbReference type="SAM" id="MobiDB-lite"/>
    </source>
</evidence>
<dbReference type="PANTHER" id="PTHR45527">
    <property type="entry name" value="NONRIBOSOMAL PEPTIDE SYNTHETASE"/>
    <property type="match status" value="1"/>
</dbReference>
<reference evidence="4 5" key="1">
    <citation type="submission" date="2020-02" db="EMBL/GenBank/DDBJ databases">
        <title>Whole-genome analyses of novel actinobacteria.</title>
        <authorList>
            <person name="Sahin N."/>
            <person name="Tokatli A."/>
        </authorList>
    </citation>
    <scope>NUCLEOTIDE SEQUENCE [LARGE SCALE GENOMIC DNA]</scope>
    <source>
        <strain evidence="4 5">YC504</strain>
    </source>
</reference>
<dbReference type="GO" id="GO:0016874">
    <property type="term" value="F:ligase activity"/>
    <property type="evidence" value="ECO:0007669"/>
    <property type="project" value="UniProtKB-KW"/>
</dbReference>
<dbReference type="PROSITE" id="PS50075">
    <property type="entry name" value="CARRIER"/>
    <property type="match status" value="1"/>
</dbReference>
<accession>A0A6G4XCS7</accession>
<dbReference type="RefSeq" id="WP_165329971.1">
    <property type="nucleotide sequence ID" value="NZ_JAAKZW010000003.1"/>
</dbReference>
<gene>
    <name evidence="4" type="ORF">G6045_01950</name>
</gene>
<dbReference type="GO" id="GO:0005737">
    <property type="term" value="C:cytoplasm"/>
    <property type="evidence" value="ECO:0007669"/>
    <property type="project" value="TreeGrafter"/>
</dbReference>
<feature type="region of interest" description="Disordered" evidence="2">
    <location>
        <begin position="469"/>
        <end position="499"/>
    </location>
</feature>
<dbReference type="SUPFAM" id="SSF56801">
    <property type="entry name" value="Acetyl-CoA synthetase-like"/>
    <property type="match status" value="2"/>
</dbReference>
<dbReference type="GO" id="GO:0044550">
    <property type="term" value="P:secondary metabolite biosynthetic process"/>
    <property type="evidence" value="ECO:0007669"/>
    <property type="project" value="TreeGrafter"/>
</dbReference>
<dbReference type="SUPFAM" id="SSF52777">
    <property type="entry name" value="CoA-dependent acyltransferases"/>
    <property type="match status" value="2"/>
</dbReference>
<dbReference type="InterPro" id="IPR000873">
    <property type="entry name" value="AMP-dep_synth/lig_dom"/>
</dbReference>
<dbReference type="InterPro" id="IPR042099">
    <property type="entry name" value="ANL_N_sf"/>
</dbReference>
<comment type="cofactor">
    <cofactor evidence="1">
        <name>pantetheine 4'-phosphate</name>
        <dbReference type="ChEBI" id="CHEBI:47942"/>
    </cofactor>
</comment>
<dbReference type="SUPFAM" id="SSF53335">
    <property type="entry name" value="S-adenosyl-L-methionine-dependent methyltransferases"/>
    <property type="match status" value="1"/>
</dbReference>
<dbReference type="GO" id="GO:0031177">
    <property type="term" value="F:phosphopantetheine binding"/>
    <property type="evidence" value="ECO:0007669"/>
    <property type="project" value="TreeGrafter"/>
</dbReference>